<dbReference type="Proteomes" id="UP001280581">
    <property type="component" value="Unassembled WGS sequence"/>
</dbReference>
<reference evidence="4 5" key="1">
    <citation type="submission" date="2021-02" db="EMBL/GenBank/DDBJ databases">
        <title>Genome assembly of Pseudopithomyces chartarum.</title>
        <authorList>
            <person name="Jauregui R."/>
            <person name="Singh J."/>
            <person name="Voisey C."/>
        </authorList>
    </citation>
    <scope>NUCLEOTIDE SEQUENCE [LARGE SCALE GENOMIC DNA]</scope>
    <source>
        <strain evidence="4 5">AGR01</strain>
    </source>
</reference>
<feature type="domain" description="Choline kinase N-terminal" evidence="3">
    <location>
        <begin position="245"/>
        <end position="318"/>
    </location>
</feature>
<dbReference type="PANTHER" id="PTHR22603">
    <property type="entry name" value="CHOLINE/ETHANOALAMINE KINASE"/>
    <property type="match status" value="1"/>
</dbReference>
<feature type="compositionally biased region" description="Polar residues" evidence="2">
    <location>
        <begin position="96"/>
        <end position="108"/>
    </location>
</feature>
<dbReference type="GO" id="GO:0006646">
    <property type="term" value="P:phosphatidylethanolamine biosynthetic process"/>
    <property type="evidence" value="ECO:0007669"/>
    <property type="project" value="TreeGrafter"/>
</dbReference>
<dbReference type="Gene3D" id="3.90.1200.10">
    <property type="match status" value="1"/>
</dbReference>
<feature type="region of interest" description="Disordered" evidence="2">
    <location>
        <begin position="91"/>
        <end position="190"/>
    </location>
</feature>
<dbReference type="Gene3D" id="3.30.200.20">
    <property type="entry name" value="Phosphorylase Kinase, domain 1"/>
    <property type="match status" value="1"/>
</dbReference>
<dbReference type="SUPFAM" id="SSF56112">
    <property type="entry name" value="Protein kinase-like (PK-like)"/>
    <property type="match status" value="1"/>
</dbReference>
<dbReference type="InterPro" id="IPR007521">
    <property type="entry name" value="Choline_kin_N"/>
</dbReference>
<gene>
    <name evidence="4" type="ORF">GRF29_69g1808177</name>
</gene>
<accession>A0AAN6M1B8</accession>
<dbReference type="GO" id="GO:0004103">
    <property type="term" value="F:choline kinase activity"/>
    <property type="evidence" value="ECO:0007669"/>
    <property type="project" value="TreeGrafter"/>
</dbReference>
<evidence type="ECO:0000313" key="5">
    <source>
        <dbReference type="Proteomes" id="UP001280581"/>
    </source>
</evidence>
<dbReference type="Pfam" id="PF01633">
    <property type="entry name" value="Choline_kinase"/>
    <property type="match status" value="1"/>
</dbReference>
<evidence type="ECO:0000256" key="2">
    <source>
        <dbReference type="SAM" id="MobiDB-lite"/>
    </source>
</evidence>
<feature type="compositionally biased region" description="Polar residues" evidence="2">
    <location>
        <begin position="16"/>
        <end position="27"/>
    </location>
</feature>
<proteinExistence type="inferred from homology"/>
<feature type="compositionally biased region" description="Low complexity" evidence="2">
    <location>
        <begin position="109"/>
        <end position="120"/>
    </location>
</feature>
<feature type="compositionally biased region" description="Low complexity" evidence="2">
    <location>
        <begin position="626"/>
        <end position="647"/>
    </location>
</feature>
<feature type="compositionally biased region" description="Basic and acidic residues" evidence="2">
    <location>
        <begin position="162"/>
        <end position="184"/>
    </location>
</feature>
<name>A0AAN6M1B8_9PLEO</name>
<evidence type="ECO:0000256" key="1">
    <source>
        <dbReference type="ARBA" id="ARBA00038211"/>
    </source>
</evidence>
<protein>
    <recommendedName>
        <fullName evidence="3">Choline kinase N-terminal domain-containing protein</fullName>
    </recommendedName>
</protein>
<comment type="caution">
    <text evidence="4">The sequence shown here is derived from an EMBL/GenBank/DDBJ whole genome shotgun (WGS) entry which is preliminary data.</text>
</comment>
<dbReference type="EMBL" id="WVTA01000006">
    <property type="protein sequence ID" value="KAK3209444.1"/>
    <property type="molecule type" value="Genomic_DNA"/>
</dbReference>
<dbReference type="Pfam" id="PF04428">
    <property type="entry name" value="Choline_kin_N"/>
    <property type="match status" value="1"/>
</dbReference>
<feature type="compositionally biased region" description="Basic residues" evidence="2">
    <location>
        <begin position="142"/>
        <end position="152"/>
    </location>
</feature>
<dbReference type="GO" id="GO:0004305">
    <property type="term" value="F:ethanolamine kinase activity"/>
    <property type="evidence" value="ECO:0007669"/>
    <property type="project" value="TreeGrafter"/>
</dbReference>
<keyword evidence="5" id="KW-1185">Reference proteome</keyword>
<dbReference type="CDD" id="cd05157">
    <property type="entry name" value="ETNK_euk"/>
    <property type="match status" value="1"/>
</dbReference>
<dbReference type="PANTHER" id="PTHR22603:SF93">
    <property type="entry name" value="RE24176P"/>
    <property type="match status" value="1"/>
</dbReference>
<sequence length="808" mass="90465">MASSNQEPQKLASASPKLQSASQSARDCTSPRPGIPKVVSIADPEIESISPLMQGQQKELSQGDYFDLGQAAKQYRAHVSGKRLHGRASVERLASGSRSSAEGNPSFTSLLSESSEGMSSRHSHENLVKQVTSWLKSEKSRRSARKAKRKATAAKVASDVEQSLREAKRDSSEPQATQERRNSDSSEGSVALDQLAMILERTMSIKSTDSSSRLHRAATHGRKLSTLFKRNSAISSGEDHFDSIDQLVPGCEAVLDNSKTMTYGAGGPDSESTDDLTRVASRRAKKEKEAWATFKYEIVRITHTLKLKGWRRVPLEMSGEISVDRLSGALTNAVYVVSPPKDLPAPAQRDDGVPVPKSPPPKLLLRIYGPQVEHLIDREAELQILRRLARKRIGPRLLGTFTNGRFEEYFNARALTPQELRLSDTSKQIAKRMRELHEGIDLLPKEREAGPFIWQSWDKWVDRAEKRMAWLDQQIKEGTQGEVKSAADRWKDRGLICGVEWPVFRKTVEKYRLWLEEQYGGAEKLNGRLVFAHNDTQYGNILRMTPSGESPLLLPANEHKQLIVIDFEYANADLPGYEFANHFNEWCYNYHDPVPHRINTSKYPTPEEQHRFIRAYLQHNPTFKAPGGSSSNPPTPSLGPLHTSGSSTALAATATPTSISAFMLDSRAPPGEKYSYQEQEANVEQSIEQETRRLMAETRLWRMASSAFWIAWAIVQAVVPGMPEFDEEDKEVPASEEAATLDSATKEIKDEAAADDKQSEGEEEEEFDYLGYAQERAMFLWGDAIKLGIITAEDLPQEVRSRVKIVEY</sequence>
<evidence type="ECO:0000259" key="3">
    <source>
        <dbReference type="Pfam" id="PF04428"/>
    </source>
</evidence>
<organism evidence="4 5">
    <name type="scientific">Pseudopithomyces chartarum</name>
    <dbReference type="NCBI Taxonomy" id="1892770"/>
    <lineage>
        <taxon>Eukaryota</taxon>
        <taxon>Fungi</taxon>
        <taxon>Dikarya</taxon>
        <taxon>Ascomycota</taxon>
        <taxon>Pezizomycotina</taxon>
        <taxon>Dothideomycetes</taxon>
        <taxon>Pleosporomycetidae</taxon>
        <taxon>Pleosporales</taxon>
        <taxon>Massarineae</taxon>
        <taxon>Didymosphaeriaceae</taxon>
        <taxon>Pseudopithomyces</taxon>
    </lineage>
</organism>
<dbReference type="AlphaFoldDB" id="A0AAN6M1B8"/>
<dbReference type="GO" id="GO:0005737">
    <property type="term" value="C:cytoplasm"/>
    <property type="evidence" value="ECO:0007669"/>
    <property type="project" value="TreeGrafter"/>
</dbReference>
<feature type="compositionally biased region" description="Basic and acidic residues" evidence="2">
    <location>
        <begin position="744"/>
        <end position="760"/>
    </location>
</feature>
<dbReference type="InterPro" id="IPR011009">
    <property type="entry name" value="Kinase-like_dom_sf"/>
</dbReference>
<comment type="similarity">
    <text evidence="1">Belongs to the choline/ethanolamine kinase family.</text>
</comment>
<feature type="region of interest" description="Disordered" evidence="2">
    <location>
        <begin position="623"/>
        <end position="647"/>
    </location>
</feature>
<evidence type="ECO:0000313" key="4">
    <source>
        <dbReference type="EMBL" id="KAK3209444.1"/>
    </source>
</evidence>
<feature type="region of interest" description="Disordered" evidence="2">
    <location>
        <begin position="1"/>
        <end position="59"/>
    </location>
</feature>
<feature type="region of interest" description="Disordered" evidence="2">
    <location>
        <begin position="732"/>
        <end position="766"/>
    </location>
</feature>